<keyword evidence="7 13" id="KW-0812">Transmembrane</keyword>
<name>A0ABU7LWJ9_9PROT</name>
<comment type="subcellular location">
    <subcellularLocation>
        <location evidence="3">Membrane</location>
        <topology evidence="3">Multi-pass membrane protein</topology>
    </subcellularLocation>
</comment>
<dbReference type="Pfam" id="PF01127">
    <property type="entry name" value="Sdh_cyt"/>
    <property type="match status" value="1"/>
</dbReference>
<evidence type="ECO:0000256" key="12">
    <source>
        <dbReference type="ARBA" id="ARBA00025912"/>
    </source>
</evidence>
<comment type="subunit">
    <text evidence="12">Part of an enzyme complex containing four subunits: a flavoprotein, an iron-sulfur protein, plus two membrane-anchoring proteins, SdhC and SdhD. The complex can form homotrimers.</text>
</comment>
<reference evidence="14 15" key="1">
    <citation type="submission" date="2024-01" db="EMBL/GenBank/DDBJ databases">
        <title>Hyphobacterium bacterium isolated from marine sediment.</title>
        <authorList>
            <person name="Zhao S."/>
        </authorList>
    </citation>
    <scope>NUCLEOTIDE SEQUENCE [LARGE SCALE GENOMIC DNA]</scope>
    <source>
        <strain evidence="14 15">Y60-23</strain>
    </source>
</reference>
<dbReference type="InterPro" id="IPR018495">
    <property type="entry name" value="Succ_DH_cyt_bsu_CS"/>
</dbReference>
<protein>
    <recommendedName>
        <fullName evidence="5">Succinate dehydrogenase cytochrome b556 subunit</fullName>
    </recommendedName>
</protein>
<dbReference type="RefSeq" id="WP_330195105.1">
    <property type="nucleotide sequence ID" value="NZ_JAZDRO010000001.1"/>
</dbReference>
<feature type="transmembrane region" description="Helical" evidence="13">
    <location>
        <begin position="26"/>
        <end position="47"/>
    </location>
</feature>
<dbReference type="Gene3D" id="1.20.1300.10">
    <property type="entry name" value="Fumarate reductase/succinate dehydrogenase, transmembrane subunit"/>
    <property type="match status" value="1"/>
</dbReference>
<dbReference type="PIRSF" id="PIRSF000178">
    <property type="entry name" value="SDH_cyt_b560"/>
    <property type="match status" value="1"/>
</dbReference>
<keyword evidence="8" id="KW-0479">Metal-binding</keyword>
<evidence type="ECO:0000256" key="5">
    <source>
        <dbReference type="ARBA" id="ARBA00020076"/>
    </source>
</evidence>
<comment type="cofactor">
    <cofactor evidence="1">
        <name>heme</name>
        <dbReference type="ChEBI" id="CHEBI:30413"/>
    </cofactor>
</comment>
<proteinExistence type="inferred from homology"/>
<gene>
    <name evidence="14" type="primary">sdhC</name>
    <name evidence="14" type="ORF">V0U35_02660</name>
</gene>
<evidence type="ECO:0000256" key="13">
    <source>
        <dbReference type="SAM" id="Phobius"/>
    </source>
</evidence>
<dbReference type="SUPFAM" id="SSF81343">
    <property type="entry name" value="Fumarate reductase respiratory complex transmembrane subunits"/>
    <property type="match status" value="1"/>
</dbReference>
<evidence type="ECO:0000256" key="4">
    <source>
        <dbReference type="ARBA" id="ARBA00007244"/>
    </source>
</evidence>
<evidence type="ECO:0000256" key="6">
    <source>
        <dbReference type="ARBA" id="ARBA00022617"/>
    </source>
</evidence>
<evidence type="ECO:0000256" key="8">
    <source>
        <dbReference type="ARBA" id="ARBA00022723"/>
    </source>
</evidence>
<dbReference type="EMBL" id="JAZDRO010000001">
    <property type="protein sequence ID" value="MEE2565570.1"/>
    <property type="molecule type" value="Genomic_DNA"/>
</dbReference>
<comment type="function">
    <text evidence="2">Membrane-anchoring subunit of succinate dehydrogenase (SDH).</text>
</comment>
<organism evidence="14 15">
    <name type="scientific">Hyphobacterium marinum</name>
    <dbReference type="NCBI Taxonomy" id="3116574"/>
    <lineage>
        <taxon>Bacteria</taxon>
        <taxon>Pseudomonadati</taxon>
        <taxon>Pseudomonadota</taxon>
        <taxon>Alphaproteobacteria</taxon>
        <taxon>Maricaulales</taxon>
        <taxon>Maricaulaceae</taxon>
        <taxon>Hyphobacterium</taxon>
    </lineage>
</organism>
<evidence type="ECO:0000256" key="2">
    <source>
        <dbReference type="ARBA" id="ARBA00004050"/>
    </source>
</evidence>
<dbReference type="InterPro" id="IPR014314">
    <property type="entry name" value="Succ_DH_cytb556"/>
</dbReference>
<dbReference type="InterPro" id="IPR000701">
    <property type="entry name" value="SuccDH_FuR_B_TM-su"/>
</dbReference>
<accession>A0ABU7LWJ9</accession>
<evidence type="ECO:0000256" key="10">
    <source>
        <dbReference type="ARBA" id="ARBA00023004"/>
    </source>
</evidence>
<evidence type="ECO:0000256" key="1">
    <source>
        <dbReference type="ARBA" id="ARBA00001971"/>
    </source>
</evidence>
<dbReference type="Proteomes" id="UP001310692">
    <property type="component" value="Unassembled WGS sequence"/>
</dbReference>
<dbReference type="NCBIfam" id="TIGR02970">
    <property type="entry name" value="succ_dehyd_cytB"/>
    <property type="match status" value="1"/>
</dbReference>
<comment type="similarity">
    <text evidence="4">Belongs to the cytochrome b560 family.</text>
</comment>
<evidence type="ECO:0000256" key="3">
    <source>
        <dbReference type="ARBA" id="ARBA00004141"/>
    </source>
</evidence>
<evidence type="ECO:0000256" key="7">
    <source>
        <dbReference type="ARBA" id="ARBA00022692"/>
    </source>
</evidence>
<feature type="transmembrane region" description="Helical" evidence="13">
    <location>
        <begin position="67"/>
        <end position="85"/>
    </location>
</feature>
<sequence length="132" mass="14331">MANAHSRPIAPHLSVWRWHATMLSSILHRATGIGNYLGAVALVIWLVLLATNSEPLVGFLFEGPMEWVTRIGLIALTWSASYHWFNGLRHLAWDAGTGFDPQGSNLRSLIIIVLSVIATAAIWFAALTGGAS</sequence>
<evidence type="ECO:0000256" key="11">
    <source>
        <dbReference type="ARBA" id="ARBA00023136"/>
    </source>
</evidence>
<comment type="caution">
    <text evidence="14">The sequence shown here is derived from an EMBL/GenBank/DDBJ whole genome shotgun (WGS) entry which is preliminary data.</text>
</comment>
<evidence type="ECO:0000313" key="14">
    <source>
        <dbReference type="EMBL" id="MEE2565570.1"/>
    </source>
</evidence>
<dbReference type="PANTHER" id="PTHR10978:SF5">
    <property type="entry name" value="SUCCINATE DEHYDROGENASE CYTOCHROME B560 SUBUNIT, MITOCHONDRIAL"/>
    <property type="match status" value="1"/>
</dbReference>
<dbReference type="PANTHER" id="PTHR10978">
    <property type="entry name" value="SUCCINATE DEHYDROGENASE CYTOCHROME B560 SUBUNIT"/>
    <property type="match status" value="1"/>
</dbReference>
<keyword evidence="6" id="KW-0349">Heme</keyword>
<evidence type="ECO:0000256" key="9">
    <source>
        <dbReference type="ARBA" id="ARBA00022989"/>
    </source>
</evidence>
<feature type="transmembrane region" description="Helical" evidence="13">
    <location>
        <begin position="106"/>
        <end position="126"/>
    </location>
</feature>
<keyword evidence="11 13" id="KW-0472">Membrane</keyword>
<evidence type="ECO:0000313" key="15">
    <source>
        <dbReference type="Proteomes" id="UP001310692"/>
    </source>
</evidence>
<keyword evidence="9 13" id="KW-1133">Transmembrane helix</keyword>
<dbReference type="PROSITE" id="PS01001">
    <property type="entry name" value="SDH_CYT_2"/>
    <property type="match status" value="1"/>
</dbReference>
<dbReference type="CDD" id="cd03499">
    <property type="entry name" value="SQR_TypeC_SdhC"/>
    <property type="match status" value="1"/>
</dbReference>
<keyword evidence="15" id="KW-1185">Reference proteome</keyword>
<dbReference type="InterPro" id="IPR034804">
    <property type="entry name" value="SQR/QFR_C/D"/>
</dbReference>
<keyword evidence="10" id="KW-0408">Iron</keyword>